<dbReference type="CDD" id="cd00466">
    <property type="entry name" value="DHQase_II"/>
    <property type="match status" value="1"/>
</dbReference>
<feature type="site" description="Transition state stabilizer" evidence="2">
    <location>
        <position position="20"/>
    </location>
</feature>
<evidence type="ECO:0000313" key="4">
    <source>
        <dbReference type="Proteomes" id="UP000683575"/>
    </source>
</evidence>
<keyword evidence="4" id="KW-1185">Reference proteome</keyword>
<dbReference type="NCBIfam" id="NF003805">
    <property type="entry name" value="PRK05395.1-2"/>
    <property type="match status" value="1"/>
</dbReference>
<comment type="function">
    <text evidence="2">Catalyzes a trans-dehydration via an enolate intermediate.</text>
</comment>
<dbReference type="InterPro" id="IPR001874">
    <property type="entry name" value="DHquinase_II"/>
</dbReference>
<accession>A0A975Y0Q9</accession>
<keyword evidence="2" id="KW-0028">Amino-acid biosynthesis</keyword>
<keyword evidence="2 3" id="KW-0456">Lyase</keyword>
<dbReference type="NCBIfam" id="NF003807">
    <property type="entry name" value="PRK05395.1-4"/>
    <property type="match status" value="1"/>
</dbReference>
<sequence length="153" mass="16415">MSRPLVAVLNGPNLNLLGRREPALYGHETLADVEELCRRTADRHGCDVDLRQTNHEGVLVDWVQELRESAAGFVVNAGAYTHTSIALRDALVTVPGPVVEVHLTNVHAREDFRHRSYLADVVAAVVAGLGPAGYAAAVEYVATRATRSAVAPA</sequence>
<dbReference type="EMBL" id="CP077062">
    <property type="protein sequence ID" value="QWZ08738.1"/>
    <property type="molecule type" value="Genomic_DNA"/>
</dbReference>
<dbReference type="HAMAP" id="MF_00169">
    <property type="entry name" value="AroQ"/>
    <property type="match status" value="1"/>
</dbReference>
<dbReference type="AlphaFoldDB" id="A0A975Y0Q9"/>
<proteinExistence type="inferred from homology"/>
<evidence type="ECO:0000313" key="3">
    <source>
        <dbReference type="EMBL" id="QWZ08738.1"/>
    </source>
</evidence>
<dbReference type="GO" id="GO:0003855">
    <property type="term" value="F:3-dehydroquinate dehydratase activity"/>
    <property type="evidence" value="ECO:0007669"/>
    <property type="project" value="UniProtKB-UniRule"/>
</dbReference>
<gene>
    <name evidence="2 3" type="primary">aroQ</name>
    <name evidence="3" type="ORF">KRR39_02460</name>
</gene>
<comment type="pathway">
    <text evidence="2">Metabolic intermediate biosynthesis; chorismate biosynthesis; chorismate from D-erythrose 4-phosphate and phosphoenolpyruvate: step 3/7.</text>
</comment>
<dbReference type="KEGG" id="nps:KRR39_02460"/>
<dbReference type="GO" id="GO:0009073">
    <property type="term" value="P:aromatic amino acid family biosynthetic process"/>
    <property type="evidence" value="ECO:0007669"/>
    <property type="project" value="UniProtKB-KW"/>
</dbReference>
<dbReference type="NCBIfam" id="TIGR01088">
    <property type="entry name" value="aroQ"/>
    <property type="match status" value="1"/>
</dbReference>
<feature type="binding site" evidence="2">
    <location>
        <position position="82"/>
    </location>
    <ligand>
        <name>substrate</name>
    </ligand>
</feature>
<dbReference type="EC" id="4.2.1.10" evidence="2"/>
<dbReference type="GO" id="GO:0009423">
    <property type="term" value="P:chorismate biosynthetic process"/>
    <property type="evidence" value="ECO:0007669"/>
    <property type="project" value="UniProtKB-UniRule"/>
</dbReference>
<comment type="catalytic activity">
    <reaction evidence="2">
        <text>3-dehydroquinate = 3-dehydroshikimate + H2O</text>
        <dbReference type="Rhea" id="RHEA:21096"/>
        <dbReference type="ChEBI" id="CHEBI:15377"/>
        <dbReference type="ChEBI" id="CHEBI:16630"/>
        <dbReference type="ChEBI" id="CHEBI:32364"/>
        <dbReference type="EC" id="4.2.1.10"/>
    </reaction>
</comment>
<evidence type="ECO:0000256" key="2">
    <source>
        <dbReference type="HAMAP-Rule" id="MF_00169"/>
    </source>
</evidence>
<dbReference type="Proteomes" id="UP000683575">
    <property type="component" value="Chromosome"/>
</dbReference>
<comment type="similarity">
    <text evidence="2">Belongs to the type-II 3-dehydroquinase family.</text>
</comment>
<keyword evidence="1 2" id="KW-0057">Aromatic amino acid biosynthesis</keyword>
<dbReference type="PANTHER" id="PTHR21272">
    <property type="entry name" value="CATABOLIC 3-DEHYDROQUINASE"/>
    <property type="match status" value="1"/>
</dbReference>
<dbReference type="PIRSF" id="PIRSF001399">
    <property type="entry name" value="DHquinase_II"/>
    <property type="match status" value="1"/>
</dbReference>
<feature type="active site" description="Proton donor" evidence="2">
    <location>
        <position position="102"/>
    </location>
</feature>
<evidence type="ECO:0000256" key="1">
    <source>
        <dbReference type="ARBA" id="ARBA00023141"/>
    </source>
</evidence>
<organism evidence="3 4">
    <name type="scientific">Nocardioides panacis</name>
    <dbReference type="NCBI Taxonomy" id="2849501"/>
    <lineage>
        <taxon>Bacteria</taxon>
        <taxon>Bacillati</taxon>
        <taxon>Actinomycetota</taxon>
        <taxon>Actinomycetes</taxon>
        <taxon>Propionibacteriales</taxon>
        <taxon>Nocardioidaceae</taxon>
        <taxon>Nocardioides</taxon>
    </lineage>
</organism>
<feature type="binding site" evidence="2">
    <location>
        <position position="76"/>
    </location>
    <ligand>
        <name>substrate</name>
    </ligand>
</feature>
<protein>
    <recommendedName>
        <fullName evidence="2">3-dehydroquinate dehydratase</fullName>
        <shortName evidence="2">3-dehydroquinase</shortName>
        <ecNumber evidence="2">4.2.1.10</ecNumber>
    </recommendedName>
    <alternativeName>
        <fullName evidence="2">Type II DHQase</fullName>
    </alternativeName>
</protein>
<name>A0A975Y0Q9_9ACTN</name>
<dbReference type="RefSeq" id="WP_216940449.1">
    <property type="nucleotide sequence ID" value="NZ_CP077062.1"/>
</dbReference>
<feature type="binding site" evidence="2">
    <location>
        <position position="113"/>
    </location>
    <ligand>
        <name>substrate</name>
    </ligand>
</feature>
<dbReference type="Pfam" id="PF01220">
    <property type="entry name" value="DHquinase_II"/>
    <property type="match status" value="1"/>
</dbReference>
<dbReference type="PANTHER" id="PTHR21272:SF3">
    <property type="entry name" value="CATABOLIC 3-DEHYDROQUINASE"/>
    <property type="match status" value="1"/>
</dbReference>
<dbReference type="GO" id="GO:0008652">
    <property type="term" value="P:amino acid biosynthetic process"/>
    <property type="evidence" value="ECO:0007669"/>
    <property type="project" value="UniProtKB-KW"/>
</dbReference>
<dbReference type="PROSITE" id="PS01029">
    <property type="entry name" value="DEHYDROQUINASE_II"/>
    <property type="match status" value="1"/>
</dbReference>
<dbReference type="InterPro" id="IPR018509">
    <property type="entry name" value="DHquinase_II_CS"/>
</dbReference>
<feature type="binding site" evidence="2">
    <location>
        <begin position="103"/>
        <end position="104"/>
    </location>
    <ligand>
        <name>substrate</name>
    </ligand>
</feature>
<dbReference type="GO" id="GO:0019631">
    <property type="term" value="P:quinate catabolic process"/>
    <property type="evidence" value="ECO:0007669"/>
    <property type="project" value="TreeGrafter"/>
</dbReference>
<comment type="subunit">
    <text evidence="2">Homododecamer.</text>
</comment>
<reference evidence="3" key="1">
    <citation type="submission" date="2021-06" db="EMBL/GenBank/DDBJ databases">
        <title>Complete genome sequence of Nocardioides sp. G188.</title>
        <authorList>
            <person name="Im W.-T."/>
        </authorList>
    </citation>
    <scope>NUCLEOTIDE SEQUENCE</scope>
    <source>
        <strain evidence="3">G188</strain>
    </source>
</reference>
<dbReference type="NCBIfam" id="NF003806">
    <property type="entry name" value="PRK05395.1-3"/>
    <property type="match status" value="1"/>
</dbReference>
<feature type="active site" description="Proton acceptor" evidence="2">
    <location>
        <position position="25"/>
    </location>
</feature>
<feature type="binding site" evidence="2">
    <location>
        <position position="89"/>
    </location>
    <ligand>
        <name>substrate</name>
    </ligand>
</feature>